<dbReference type="Proteomes" id="UP001433638">
    <property type="component" value="Unassembled WGS sequence"/>
</dbReference>
<sequence>MKPQSRQPALSQEVINLYDQYTHQPLSRRDFVERLARLVGGVAAAYAVLPLLENNYAQAEVIAAGDSRLKAEDVQFGSRAGVPLAGYLVRPAAGGVLPAVVLIHENRGLNPHIRDVARRLALAGYWVLAPDYLSPLGGTPADEDQARELFAKLDGAMTADVSLVAMRYLQAKGNGKVGAVGFCWGGGQVGQMAVQFPALRAAVIYYGSHPAAAEVGRIQAPLLLHHAGLDERINAGIPAFEAAMKAAGKPYTLYLYPGVNHAFNNDTNAARYNQDAANLAWQRTLDFLQRQLG</sequence>
<evidence type="ECO:0000313" key="3">
    <source>
        <dbReference type="EMBL" id="MEQ6290364.1"/>
    </source>
</evidence>
<dbReference type="PANTHER" id="PTHR46623:SF6">
    <property type="entry name" value="ALPHA_BETA-HYDROLASES SUPERFAMILY PROTEIN"/>
    <property type="match status" value="1"/>
</dbReference>
<dbReference type="EMBL" id="JBEFLD010000003">
    <property type="protein sequence ID" value="MEQ6290364.1"/>
    <property type="molecule type" value="Genomic_DNA"/>
</dbReference>
<dbReference type="InterPro" id="IPR051049">
    <property type="entry name" value="Dienelactone_hydrolase-like"/>
</dbReference>
<dbReference type="InterPro" id="IPR029058">
    <property type="entry name" value="AB_hydrolase_fold"/>
</dbReference>
<name>A0ABV1M291_9NEIS</name>
<feature type="domain" description="Dienelactone hydrolase" evidence="1">
    <location>
        <begin position="85"/>
        <end position="290"/>
    </location>
</feature>
<proteinExistence type="predicted"/>
<keyword evidence="3" id="KW-0378">Hydrolase</keyword>
<dbReference type="GO" id="GO:0016787">
    <property type="term" value="F:hydrolase activity"/>
    <property type="evidence" value="ECO:0007669"/>
    <property type="project" value="UniProtKB-KW"/>
</dbReference>
<evidence type="ECO:0000259" key="1">
    <source>
        <dbReference type="Pfam" id="PF01738"/>
    </source>
</evidence>
<reference evidence="3" key="1">
    <citation type="submission" date="2024-06" db="EMBL/GenBank/DDBJ databases">
        <title>Genome sequence of Vogesella sp. MAHUQ-64.</title>
        <authorList>
            <person name="Huq M.A."/>
        </authorList>
    </citation>
    <scope>NUCLEOTIDE SEQUENCE</scope>
    <source>
        <strain evidence="3">MAHUQ-64</strain>
    </source>
</reference>
<dbReference type="InterPro" id="IPR006311">
    <property type="entry name" value="TAT_signal"/>
</dbReference>
<protein>
    <submittedName>
        <fullName evidence="3">Dienelactone hydrolase family protein</fullName>
        <ecNumber evidence="3">3.1.-.-</ecNumber>
    </submittedName>
</protein>
<keyword evidence="4" id="KW-1185">Reference proteome</keyword>
<dbReference type="PANTHER" id="PTHR46623">
    <property type="entry name" value="CARBOXYMETHYLENEBUTENOLIDASE-RELATED"/>
    <property type="match status" value="1"/>
</dbReference>
<evidence type="ECO:0000313" key="4">
    <source>
        <dbReference type="Proteomes" id="UP001433638"/>
    </source>
</evidence>
<comment type="caution">
    <text evidence="3">The sequence shown here is derived from an EMBL/GenBank/DDBJ whole genome shotgun (WGS) entry which is preliminary data.</text>
</comment>
<dbReference type="InterPro" id="IPR057802">
    <property type="entry name" value="YqhI_dom"/>
</dbReference>
<dbReference type="SUPFAM" id="SSF53474">
    <property type="entry name" value="alpha/beta-Hydrolases"/>
    <property type="match status" value="1"/>
</dbReference>
<dbReference type="Gene3D" id="3.40.50.1820">
    <property type="entry name" value="alpha/beta hydrolase"/>
    <property type="match status" value="1"/>
</dbReference>
<accession>A0ABV1M291</accession>
<gene>
    <name evidence="3" type="ORF">ABNW52_07030</name>
</gene>
<dbReference type="PROSITE" id="PS51318">
    <property type="entry name" value="TAT"/>
    <property type="match status" value="1"/>
</dbReference>
<dbReference type="InterPro" id="IPR002925">
    <property type="entry name" value="Dienelactn_hydro"/>
</dbReference>
<evidence type="ECO:0000259" key="2">
    <source>
        <dbReference type="Pfam" id="PF23678"/>
    </source>
</evidence>
<dbReference type="Pfam" id="PF23678">
    <property type="entry name" value="YqhI"/>
    <property type="match status" value="1"/>
</dbReference>
<dbReference type="RefSeq" id="WP_349585793.1">
    <property type="nucleotide sequence ID" value="NZ_JBEFLD010000003.1"/>
</dbReference>
<organism evidence="3 4">
    <name type="scientific">Vogesella oryzagri</name>
    <dbReference type="NCBI Taxonomy" id="3160864"/>
    <lineage>
        <taxon>Bacteria</taxon>
        <taxon>Pseudomonadati</taxon>
        <taxon>Pseudomonadota</taxon>
        <taxon>Betaproteobacteria</taxon>
        <taxon>Neisseriales</taxon>
        <taxon>Chromobacteriaceae</taxon>
        <taxon>Vogesella</taxon>
    </lineage>
</organism>
<dbReference type="Pfam" id="PF01738">
    <property type="entry name" value="DLH"/>
    <property type="match status" value="1"/>
</dbReference>
<dbReference type="EC" id="3.1.-.-" evidence="3"/>
<feature type="domain" description="YqhI" evidence="2">
    <location>
        <begin position="6"/>
        <end position="36"/>
    </location>
</feature>